<evidence type="ECO:0000313" key="5">
    <source>
        <dbReference type="Proteomes" id="UP000555564"/>
    </source>
</evidence>
<feature type="transmembrane region" description="Helical" evidence="2">
    <location>
        <begin position="90"/>
        <end position="108"/>
    </location>
</feature>
<evidence type="ECO:0000259" key="3">
    <source>
        <dbReference type="Pfam" id="PF01757"/>
    </source>
</evidence>
<feature type="transmembrane region" description="Helical" evidence="2">
    <location>
        <begin position="320"/>
        <end position="338"/>
    </location>
</feature>
<dbReference type="GO" id="GO:0016747">
    <property type="term" value="F:acyltransferase activity, transferring groups other than amino-acyl groups"/>
    <property type="evidence" value="ECO:0007669"/>
    <property type="project" value="InterPro"/>
</dbReference>
<feature type="region of interest" description="Disordered" evidence="1">
    <location>
        <begin position="394"/>
        <end position="413"/>
    </location>
</feature>
<feature type="transmembrane region" description="Helical" evidence="2">
    <location>
        <begin position="240"/>
        <end position="258"/>
    </location>
</feature>
<dbReference type="GO" id="GO:0000271">
    <property type="term" value="P:polysaccharide biosynthetic process"/>
    <property type="evidence" value="ECO:0007669"/>
    <property type="project" value="TreeGrafter"/>
</dbReference>
<dbReference type="InterPro" id="IPR050879">
    <property type="entry name" value="Acyltransferase_3"/>
</dbReference>
<feature type="transmembrane region" description="Helical" evidence="2">
    <location>
        <begin position="294"/>
        <end position="313"/>
    </location>
</feature>
<dbReference type="InterPro" id="IPR002656">
    <property type="entry name" value="Acyl_transf_3_dom"/>
</dbReference>
<dbReference type="EMBL" id="JACHIU010000001">
    <property type="protein sequence ID" value="MBB6471879.1"/>
    <property type="molecule type" value="Genomic_DNA"/>
</dbReference>
<accession>A0A7X0ICB1</accession>
<feature type="domain" description="Acyltransferase 3" evidence="3">
    <location>
        <begin position="20"/>
        <end position="377"/>
    </location>
</feature>
<proteinExistence type="predicted"/>
<gene>
    <name evidence="4" type="ORF">BJ992_001310</name>
</gene>
<evidence type="ECO:0000256" key="1">
    <source>
        <dbReference type="SAM" id="MobiDB-lite"/>
    </source>
</evidence>
<dbReference type="Proteomes" id="UP000555564">
    <property type="component" value="Unassembled WGS sequence"/>
</dbReference>
<dbReference type="GO" id="GO:0016020">
    <property type="term" value="C:membrane"/>
    <property type="evidence" value="ECO:0007669"/>
    <property type="project" value="TreeGrafter"/>
</dbReference>
<keyword evidence="2" id="KW-0472">Membrane</keyword>
<sequence length="413" mass="45032">MSSPRPVPPDSAAHAGRRLAWLDALRGVGAVAVLLEHMLYRFLPGLRPYWMNLGIYGVMVFFLVSGYVIPASLENKGDVRRFWLGRLFRLYPLYLLVIVIVLLSTPLVPVRQGVGADPETVAAHVTMLLDLVWTPGIGETMWTLSYEMAFYLLITALFVGGSHRRSGLFAVLSAVAALGVGLLLARPLTAYVAAELWTFGVMAAGLALVLVGRGWVRAVGAVVVGALAVVLVLVGGRIPWLGPAILSVMFTGTVLYRWERGEISHLWAVAGVAVPLAATPFFAARAGWWADPPVWLATMALVAATFALGMAFRRRRVPRALVWLGLVSYSVYLLHHPLMKLFLAVYGDPRREPLLLQAALAVAYITVVLGLSWVTYRLVERPMQTLGRRLSRALPEPPVPTRGRETVSASNLG</sequence>
<feature type="transmembrane region" description="Helical" evidence="2">
    <location>
        <begin position="141"/>
        <end position="160"/>
    </location>
</feature>
<evidence type="ECO:0000256" key="2">
    <source>
        <dbReference type="SAM" id="Phobius"/>
    </source>
</evidence>
<dbReference type="PANTHER" id="PTHR23028:SF131">
    <property type="entry name" value="BLR2367 PROTEIN"/>
    <property type="match status" value="1"/>
</dbReference>
<feature type="transmembrane region" description="Helical" evidence="2">
    <location>
        <begin position="218"/>
        <end position="234"/>
    </location>
</feature>
<dbReference type="AlphaFoldDB" id="A0A7X0ICB1"/>
<dbReference type="RefSeq" id="WP_184979030.1">
    <property type="nucleotide sequence ID" value="NZ_BAAALO010000042.1"/>
</dbReference>
<keyword evidence="2" id="KW-0812">Transmembrane</keyword>
<keyword evidence="5" id="KW-1185">Reference proteome</keyword>
<evidence type="ECO:0000313" key="4">
    <source>
        <dbReference type="EMBL" id="MBB6471879.1"/>
    </source>
</evidence>
<reference evidence="4 5" key="1">
    <citation type="submission" date="2020-08" db="EMBL/GenBank/DDBJ databases">
        <title>Sequencing the genomes of 1000 actinobacteria strains.</title>
        <authorList>
            <person name="Klenk H.-P."/>
        </authorList>
    </citation>
    <scope>NUCLEOTIDE SEQUENCE [LARGE SCALE GENOMIC DNA]</scope>
    <source>
        <strain evidence="4 5">DSM 44936</strain>
    </source>
</reference>
<feature type="transmembrane region" description="Helical" evidence="2">
    <location>
        <begin position="49"/>
        <end position="69"/>
    </location>
</feature>
<dbReference type="PANTHER" id="PTHR23028">
    <property type="entry name" value="ACETYLTRANSFERASE"/>
    <property type="match status" value="1"/>
</dbReference>
<name>A0A7X0ICB1_9ACTN</name>
<protein>
    <submittedName>
        <fullName evidence="4">Peptidoglycan/LPS O-acetylase OafA/YrhL</fullName>
    </submittedName>
</protein>
<feature type="transmembrane region" description="Helical" evidence="2">
    <location>
        <begin position="167"/>
        <end position="185"/>
    </location>
</feature>
<comment type="caution">
    <text evidence="4">The sequence shown here is derived from an EMBL/GenBank/DDBJ whole genome shotgun (WGS) entry which is preliminary data.</text>
</comment>
<feature type="transmembrane region" description="Helical" evidence="2">
    <location>
        <begin position="358"/>
        <end position="379"/>
    </location>
</feature>
<feature type="transmembrane region" description="Helical" evidence="2">
    <location>
        <begin position="191"/>
        <end position="211"/>
    </location>
</feature>
<organism evidence="4 5">
    <name type="scientific">Sphaerisporangium rubeum</name>
    <dbReference type="NCBI Taxonomy" id="321317"/>
    <lineage>
        <taxon>Bacteria</taxon>
        <taxon>Bacillati</taxon>
        <taxon>Actinomycetota</taxon>
        <taxon>Actinomycetes</taxon>
        <taxon>Streptosporangiales</taxon>
        <taxon>Streptosporangiaceae</taxon>
        <taxon>Sphaerisporangium</taxon>
    </lineage>
</organism>
<keyword evidence="2" id="KW-1133">Transmembrane helix</keyword>
<feature type="transmembrane region" description="Helical" evidence="2">
    <location>
        <begin position="265"/>
        <end position="288"/>
    </location>
</feature>
<dbReference type="Pfam" id="PF01757">
    <property type="entry name" value="Acyl_transf_3"/>
    <property type="match status" value="1"/>
</dbReference>